<dbReference type="InterPro" id="IPR021233">
    <property type="entry name" value="DUF2783"/>
</dbReference>
<dbReference type="OrthoDB" id="8420594at2"/>
<dbReference type="AlphaFoldDB" id="A0A1I2DCI5"/>
<evidence type="ECO:0000313" key="1">
    <source>
        <dbReference type="EMBL" id="SFE78169.1"/>
    </source>
</evidence>
<dbReference type="Pfam" id="PF10932">
    <property type="entry name" value="DUF2783"/>
    <property type="match status" value="1"/>
</dbReference>
<keyword evidence="2" id="KW-1185">Reference proteome</keyword>
<dbReference type="STRING" id="74348.SAMN04488523_110117"/>
<dbReference type="EMBL" id="FOMW01000010">
    <property type="protein sequence ID" value="SFE78169.1"/>
    <property type="molecule type" value="Genomic_DNA"/>
</dbReference>
<dbReference type="Proteomes" id="UP000198977">
    <property type="component" value="Unassembled WGS sequence"/>
</dbReference>
<proteinExistence type="predicted"/>
<name>A0A1I2DCI5_9RHOB</name>
<accession>A0A1I2DCI5</accession>
<gene>
    <name evidence="1" type="ORF">SAMN04488523_110117</name>
</gene>
<evidence type="ECO:0008006" key="3">
    <source>
        <dbReference type="Google" id="ProtNLM"/>
    </source>
</evidence>
<evidence type="ECO:0000313" key="2">
    <source>
        <dbReference type="Proteomes" id="UP000198977"/>
    </source>
</evidence>
<organism evidence="1 2">
    <name type="scientific">Sulfitobacter brevis</name>
    <dbReference type="NCBI Taxonomy" id="74348"/>
    <lineage>
        <taxon>Bacteria</taxon>
        <taxon>Pseudomonadati</taxon>
        <taxon>Pseudomonadota</taxon>
        <taxon>Alphaproteobacteria</taxon>
        <taxon>Rhodobacterales</taxon>
        <taxon>Roseobacteraceae</taxon>
        <taxon>Sulfitobacter</taxon>
    </lineage>
</organism>
<sequence>MDLKDNLGATGDDFYAALIATHDGLSESQSHALNARLVLIMANEIGDLARLAILLKAARKDATG</sequence>
<protein>
    <recommendedName>
        <fullName evidence="3">DUF2783 domain-containing protein</fullName>
    </recommendedName>
</protein>
<reference evidence="1 2" key="1">
    <citation type="submission" date="2016-10" db="EMBL/GenBank/DDBJ databases">
        <authorList>
            <person name="de Groot N.N."/>
        </authorList>
    </citation>
    <scope>NUCLEOTIDE SEQUENCE [LARGE SCALE GENOMIC DNA]</scope>
    <source>
        <strain evidence="1 2">DSM 11443</strain>
    </source>
</reference>
<dbReference type="RefSeq" id="WP_093924556.1">
    <property type="nucleotide sequence ID" value="NZ_FOMW01000010.1"/>
</dbReference>